<gene>
    <name evidence="1" type="primary">A07p052530.1_BraROA</name>
    <name evidence="1" type="ORF">IGI04_029205</name>
</gene>
<reference evidence="1 2" key="1">
    <citation type="submission" date="2021-03" db="EMBL/GenBank/DDBJ databases">
        <authorList>
            <person name="King G.J."/>
            <person name="Bancroft I."/>
            <person name="Baten A."/>
            <person name="Bloomfield J."/>
            <person name="Borpatragohain P."/>
            <person name="He Z."/>
            <person name="Irish N."/>
            <person name="Irwin J."/>
            <person name="Liu K."/>
            <person name="Mauleon R.P."/>
            <person name="Moore J."/>
            <person name="Morris R."/>
            <person name="Ostergaard L."/>
            <person name="Wang B."/>
            <person name="Wells R."/>
        </authorList>
    </citation>
    <scope>NUCLEOTIDE SEQUENCE [LARGE SCALE GENOMIC DNA]</scope>
    <source>
        <strain evidence="1">R-o-18</strain>
        <tissue evidence="1">Leaf</tissue>
    </source>
</reference>
<sequence>MEGNDHGDETNLNDPVHVRNRCALWDIGNLTSLPRVEGGTINPPLPPLTRNFCSRLQENAQIADKKAHMAVESDSVLWSLFLTKHQINVDQASVLDDAHVVPKKGGSKPIEVLVHQRTQIRWWWRPVKGYGLGEKLTEGKRSSFQHLRSAWIHSPLRFLKVLVVMIEFGK</sequence>
<comment type="caution">
    <text evidence="1">The sequence shown here is derived from an EMBL/GenBank/DDBJ whole genome shotgun (WGS) entry which is preliminary data.</text>
</comment>
<name>A0ABQ7L454_BRACM</name>
<proteinExistence type="predicted"/>
<accession>A0ABQ7L454</accession>
<evidence type="ECO:0000313" key="1">
    <source>
        <dbReference type="EMBL" id="KAG5381363.1"/>
    </source>
</evidence>
<protein>
    <submittedName>
        <fullName evidence="1">Uncharacterized protein</fullName>
    </submittedName>
</protein>
<organism evidence="1 2">
    <name type="scientific">Brassica rapa subsp. trilocularis</name>
    <dbReference type="NCBI Taxonomy" id="1813537"/>
    <lineage>
        <taxon>Eukaryota</taxon>
        <taxon>Viridiplantae</taxon>
        <taxon>Streptophyta</taxon>
        <taxon>Embryophyta</taxon>
        <taxon>Tracheophyta</taxon>
        <taxon>Spermatophyta</taxon>
        <taxon>Magnoliopsida</taxon>
        <taxon>eudicotyledons</taxon>
        <taxon>Gunneridae</taxon>
        <taxon>Pentapetalae</taxon>
        <taxon>rosids</taxon>
        <taxon>malvids</taxon>
        <taxon>Brassicales</taxon>
        <taxon>Brassicaceae</taxon>
        <taxon>Brassiceae</taxon>
        <taxon>Brassica</taxon>
    </lineage>
</organism>
<dbReference type="EMBL" id="JADBGQ010000009">
    <property type="protein sequence ID" value="KAG5381363.1"/>
    <property type="molecule type" value="Genomic_DNA"/>
</dbReference>
<evidence type="ECO:0000313" key="2">
    <source>
        <dbReference type="Proteomes" id="UP000823674"/>
    </source>
</evidence>
<dbReference type="Proteomes" id="UP000823674">
    <property type="component" value="Chromosome A07"/>
</dbReference>
<keyword evidence="2" id="KW-1185">Reference proteome</keyword>